<dbReference type="InterPro" id="IPR000873">
    <property type="entry name" value="AMP-dep_synth/lig_dom"/>
</dbReference>
<dbReference type="Gene3D" id="3.40.50.720">
    <property type="entry name" value="NAD(P)-binding Rossmann-like Domain"/>
    <property type="match status" value="1"/>
</dbReference>
<reference evidence="8 9" key="1">
    <citation type="journal article" date="2017" name="BMC Genomics">
        <title>Genomic analysis of methanogenic archaea reveals a shift towards energy conservation.</title>
        <authorList>
            <person name="Gilmore S.P."/>
            <person name="Henske J.K."/>
            <person name="Sexton J.A."/>
            <person name="Solomon K.V."/>
            <person name="Seppala S."/>
            <person name="Yoo J.I."/>
            <person name="Huyett L.M."/>
            <person name="Pressman A."/>
            <person name="Cogan J.Z."/>
            <person name="Kivenson V."/>
            <person name="Peng X."/>
            <person name="Tan Y."/>
            <person name="Valentine D.L."/>
            <person name="O'Malley M.A."/>
        </authorList>
    </citation>
    <scope>NUCLEOTIDE SEQUENCE [LARGE SCALE GENOMIC DNA]</scope>
    <source>
        <strain evidence="8 9">M.o.H.</strain>
    </source>
</reference>
<evidence type="ECO:0000256" key="4">
    <source>
        <dbReference type="ARBA" id="ARBA00022832"/>
    </source>
</evidence>
<dbReference type="InterPro" id="IPR020845">
    <property type="entry name" value="AMP-binding_CS"/>
</dbReference>
<dbReference type="SUPFAM" id="SSF51735">
    <property type="entry name" value="NAD(P)-binding Rossmann-fold domains"/>
    <property type="match status" value="1"/>
</dbReference>
<dbReference type="Proteomes" id="UP000217784">
    <property type="component" value="Unassembled WGS sequence"/>
</dbReference>
<dbReference type="GO" id="GO:0016020">
    <property type="term" value="C:membrane"/>
    <property type="evidence" value="ECO:0007669"/>
    <property type="project" value="TreeGrafter"/>
</dbReference>
<feature type="domain" description="AMP-dependent synthetase/ligase" evidence="6">
    <location>
        <begin position="399"/>
        <end position="762"/>
    </location>
</feature>
<dbReference type="Gene3D" id="3.40.50.12780">
    <property type="entry name" value="N-terminal domain of ligase-like"/>
    <property type="match status" value="1"/>
</dbReference>
<dbReference type="AlphaFoldDB" id="A0A2A2H6W0"/>
<keyword evidence="5" id="KW-0443">Lipid metabolism</keyword>
<dbReference type="PANTHER" id="PTHR43272:SF32">
    <property type="entry name" value="AMP-DEPENDENT SYNTHETASE_LIGASE DOMAIN-CONTAINING PROTEIN"/>
    <property type="match status" value="1"/>
</dbReference>
<dbReference type="PROSITE" id="PS00455">
    <property type="entry name" value="AMP_BINDING"/>
    <property type="match status" value="1"/>
</dbReference>
<dbReference type="PANTHER" id="PTHR43272">
    <property type="entry name" value="LONG-CHAIN-FATTY-ACID--COA LIGASE"/>
    <property type="match status" value="1"/>
</dbReference>
<protein>
    <submittedName>
        <fullName evidence="8">Long-chain fatty acid--CoA ligase</fullName>
    </submittedName>
</protein>
<dbReference type="OrthoDB" id="70225at2157"/>
<evidence type="ECO:0000259" key="7">
    <source>
        <dbReference type="Pfam" id="PF07993"/>
    </source>
</evidence>
<keyword evidence="3 8" id="KW-0436">Ligase</keyword>
<evidence type="ECO:0000256" key="2">
    <source>
        <dbReference type="ARBA" id="ARBA00022553"/>
    </source>
</evidence>
<accession>A0A2A2H6W0</accession>
<evidence type="ECO:0000256" key="5">
    <source>
        <dbReference type="ARBA" id="ARBA00023098"/>
    </source>
</evidence>
<comment type="caution">
    <text evidence="8">The sequence shown here is derived from an EMBL/GenBank/DDBJ whole genome shotgun (WGS) entry which is preliminary data.</text>
</comment>
<dbReference type="RefSeq" id="WP_069584977.1">
    <property type="nucleotide sequence ID" value="NZ_LMVM01000012.1"/>
</dbReference>
<keyword evidence="1" id="KW-0596">Phosphopantetheine</keyword>
<evidence type="ECO:0000256" key="3">
    <source>
        <dbReference type="ARBA" id="ARBA00022598"/>
    </source>
</evidence>
<organism evidence="8 9">
    <name type="scientific">Methanobacterium bryantii</name>
    <dbReference type="NCBI Taxonomy" id="2161"/>
    <lineage>
        <taxon>Archaea</taxon>
        <taxon>Methanobacteriati</taxon>
        <taxon>Methanobacteriota</taxon>
        <taxon>Methanomada group</taxon>
        <taxon>Methanobacteria</taxon>
        <taxon>Methanobacteriales</taxon>
        <taxon>Methanobacteriaceae</taxon>
        <taxon>Methanobacterium</taxon>
    </lineage>
</organism>
<dbReference type="InterPro" id="IPR036291">
    <property type="entry name" value="NAD(P)-bd_dom_sf"/>
</dbReference>
<evidence type="ECO:0000313" key="8">
    <source>
        <dbReference type="EMBL" id="PAV05152.1"/>
    </source>
</evidence>
<name>A0A2A2H6W0_METBR</name>
<keyword evidence="2" id="KW-0597">Phosphoprotein</keyword>
<dbReference type="EMBL" id="LMVM01000012">
    <property type="protein sequence ID" value="PAV05152.1"/>
    <property type="molecule type" value="Genomic_DNA"/>
</dbReference>
<evidence type="ECO:0000259" key="6">
    <source>
        <dbReference type="Pfam" id="PF00501"/>
    </source>
</evidence>
<dbReference type="Pfam" id="PF23562">
    <property type="entry name" value="AMP-binding_C_3"/>
    <property type="match status" value="1"/>
</dbReference>
<dbReference type="Pfam" id="PF07993">
    <property type="entry name" value="NAD_binding_4"/>
    <property type="match status" value="1"/>
</dbReference>
<evidence type="ECO:0000256" key="1">
    <source>
        <dbReference type="ARBA" id="ARBA00022450"/>
    </source>
</evidence>
<dbReference type="Pfam" id="PF00501">
    <property type="entry name" value="AMP-binding"/>
    <property type="match status" value="1"/>
</dbReference>
<gene>
    <name evidence="8" type="ORF">ASJ80_12765</name>
</gene>
<sequence length="922" mass="103994">MNKVVLLTGANGFLGTQVALRLLRSYNYKIIALIRGNDKQHATNRLSRAWWEFPELLDELGNRIHVLNGDITRTELGIEKQEYKSLIQTVTHIIHTAADWKLKSSLEELQKINVHGTENILKLAQLAHEDHGLERFSHVSTAYVAGGKKGVVSEDSLTSKYGFLSDYEKTKFESEVLVRKSGFDVSIFRPSMIVGDSSTGYIKTFNTVYVPLRLYLSRKLKIIPVSRSMKINLVPVDYVADSIVKLTFDREAVNKTFHLTAPVESLPTLEELIEFVRKWSDENMDIKLSTPIYMPLNVSLLQKISSHGYLFGKGTDKLLETVNTLSPYFNENREYLRDNAGEILGPYRYKWQNFLPKLIEFAVYHGFLHRSDRTVHEQVLFRLQRSSRPVKYYDIVKGEIKESSATDIYQNILSASKALQSMGINKGDKVAVAGYNSTKYLILDIAIGIIGAVSVPIYYTSPLNEIKEILDDSSARILFAGTPQILNDLNEFDSHISVVSLCKQSVDRDLEVISWEDFLKKGEEVNKVIDVHLNFDDTATIRYTSGTTGKPRGVMFTHGNLRWMAEFIASMPPWKDRTSEISYLSFLPMNHVVEGIMGTYAPYYAPASLNLYFLENFHDLEESLQKVRPNVFFSVPRFYEKVWCSVLESRIGQIYISSSGILKTVLGKLIKREILKKAGLDRCAQLIVGSAPVSDELLKYYHELGIEVHNAYGLTEAPLITINRIGKNRIGTVGEPLPDTYIKIDGDGEILINGPQVMSGYFKDDSDSLEDGWLHTGDLGYETPEDSLVITGRRKEVLVNSYGKTISPLKIEVMLKNISGIEEAMVIGDGKPYCSAFLWAESNLEGIDEAIGEINTQLSRPEEIKKWVVLNNDLSIGTDLTANLKLKRKSISKRYEDIINFIYGSGAKPDSILHFGSIEVDS</sequence>
<dbReference type="InterPro" id="IPR013120">
    <property type="entry name" value="FAR_NAD-bd"/>
</dbReference>
<dbReference type="CDD" id="cd05907">
    <property type="entry name" value="VL_LC_FACS_like"/>
    <property type="match status" value="1"/>
</dbReference>
<keyword evidence="4" id="KW-0276">Fatty acid metabolism</keyword>
<dbReference type="InterPro" id="IPR042099">
    <property type="entry name" value="ANL_N_sf"/>
</dbReference>
<evidence type="ECO:0000313" key="9">
    <source>
        <dbReference type="Proteomes" id="UP000217784"/>
    </source>
</evidence>
<proteinExistence type="predicted"/>
<keyword evidence="9" id="KW-1185">Reference proteome</keyword>
<dbReference type="SUPFAM" id="SSF56801">
    <property type="entry name" value="Acetyl-CoA synthetase-like"/>
    <property type="match status" value="1"/>
</dbReference>
<feature type="domain" description="Thioester reductase (TE)" evidence="7">
    <location>
        <begin position="7"/>
        <end position="243"/>
    </location>
</feature>
<dbReference type="GO" id="GO:0004467">
    <property type="term" value="F:long-chain fatty acid-CoA ligase activity"/>
    <property type="evidence" value="ECO:0007669"/>
    <property type="project" value="TreeGrafter"/>
</dbReference>